<protein>
    <submittedName>
        <fullName evidence="18">Uncharacterized protein</fullName>
    </submittedName>
</protein>
<dbReference type="InterPro" id="IPR019594">
    <property type="entry name" value="Glu/Gly-bd"/>
</dbReference>
<dbReference type="Pfam" id="PF00060">
    <property type="entry name" value="Lig_chan"/>
    <property type="match status" value="1"/>
</dbReference>
<evidence type="ECO:0000256" key="15">
    <source>
        <dbReference type="SAM" id="Phobius"/>
    </source>
</evidence>
<dbReference type="Pfam" id="PF01094">
    <property type="entry name" value="ANF_receptor"/>
    <property type="match status" value="1"/>
</dbReference>
<evidence type="ECO:0000259" key="16">
    <source>
        <dbReference type="SMART" id="SM00079"/>
    </source>
</evidence>
<feature type="domain" description="Ionotropic glutamate receptor C-terminal" evidence="16">
    <location>
        <begin position="128"/>
        <end position="315"/>
    </location>
</feature>
<evidence type="ECO:0000256" key="6">
    <source>
        <dbReference type="ARBA" id="ARBA00023018"/>
    </source>
</evidence>
<evidence type="ECO:0000256" key="14">
    <source>
        <dbReference type="ARBA" id="ARBA00034100"/>
    </source>
</evidence>
<evidence type="ECO:0000256" key="9">
    <source>
        <dbReference type="ARBA" id="ARBA00023170"/>
    </source>
</evidence>
<evidence type="ECO:0000313" key="18">
    <source>
        <dbReference type="EMBL" id="CAG7717456.1"/>
    </source>
</evidence>
<evidence type="ECO:0000256" key="4">
    <source>
        <dbReference type="ARBA" id="ARBA00022692"/>
    </source>
</evidence>
<keyword evidence="4 15" id="KW-0812">Transmembrane</keyword>
<dbReference type="Pfam" id="PF10613">
    <property type="entry name" value="Lig_chan-Glu_bd"/>
    <property type="match status" value="1"/>
</dbReference>
<accession>A0A8J2JBH0</accession>
<evidence type="ECO:0000259" key="17">
    <source>
        <dbReference type="SMART" id="SM00918"/>
    </source>
</evidence>
<evidence type="ECO:0000256" key="2">
    <source>
        <dbReference type="ARBA" id="ARBA00008685"/>
    </source>
</evidence>
<keyword evidence="3" id="KW-0813">Transport</keyword>
<dbReference type="GO" id="GO:0015276">
    <property type="term" value="F:ligand-gated monoatomic ion channel activity"/>
    <property type="evidence" value="ECO:0007669"/>
    <property type="project" value="InterPro"/>
</dbReference>
<dbReference type="InterPro" id="IPR015683">
    <property type="entry name" value="Ionotropic_Glu_rcpt"/>
</dbReference>
<evidence type="ECO:0000256" key="5">
    <source>
        <dbReference type="ARBA" id="ARBA00022989"/>
    </source>
</evidence>
<gene>
    <name evidence="18" type="ORF">AFUS01_LOCUS6914</name>
</gene>
<keyword evidence="10" id="KW-0325">Glycoprotein</keyword>
<proteinExistence type="inferred from homology"/>
<organism evidence="18 19">
    <name type="scientific">Allacma fusca</name>
    <dbReference type="NCBI Taxonomy" id="39272"/>
    <lineage>
        <taxon>Eukaryota</taxon>
        <taxon>Metazoa</taxon>
        <taxon>Ecdysozoa</taxon>
        <taxon>Arthropoda</taxon>
        <taxon>Hexapoda</taxon>
        <taxon>Collembola</taxon>
        <taxon>Symphypleona</taxon>
        <taxon>Sminthuridae</taxon>
        <taxon>Allacma</taxon>
    </lineage>
</organism>
<evidence type="ECO:0000256" key="13">
    <source>
        <dbReference type="ARBA" id="ARBA00023303"/>
    </source>
</evidence>
<feature type="transmembrane region" description="Helical" evidence="15">
    <location>
        <begin position="252"/>
        <end position="271"/>
    </location>
</feature>
<keyword evidence="19" id="KW-1185">Reference proteome</keyword>
<dbReference type="FunFam" id="1.10.287.70:FF:000134">
    <property type="entry name" value="Glutamate receptor, ionotropic kainate"/>
    <property type="match status" value="1"/>
</dbReference>
<comment type="caution">
    <text evidence="18">The sequence shown here is derived from an EMBL/GenBank/DDBJ whole genome shotgun (WGS) entry which is preliminary data.</text>
</comment>
<evidence type="ECO:0000256" key="11">
    <source>
        <dbReference type="ARBA" id="ARBA00023257"/>
    </source>
</evidence>
<dbReference type="OrthoDB" id="5984008at2759"/>
<evidence type="ECO:0000256" key="3">
    <source>
        <dbReference type="ARBA" id="ARBA00022448"/>
    </source>
</evidence>
<dbReference type="InterPro" id="IPR001828">
    <property type="entry name" value="ANF_lig-bd_rcpt"/>
</dbReference>
<evidence type="ECO:0000256" key="10">
    <source>
        <dbReference type="ARBA" id="ARBA00023180"/>
    </source>
</evidence>
<reference evidence="18" key="1">
    <citation type="submission" date="2021-06" db="EMBL/GenBank/DDBJ databases">
        <authorList>
            <person name="Hodson N. C."/>
            <person name="Mongue J. A."/>
            <person name="Jaron S. K."/>
        </authorList>
    </citation>
    <scope>NUCLEOTIDE SEQUENCE</scope>
</reference>
<evidence type="ECO:0000256" key="7">
    <source>
        <dbReference type="ARBA" id="ARBA00023065"/>
    </source>
</evidence>
<sequence>MTETALIYDAIELYARALQALDTSQRGNFAPQSLNCNPANPTDTWKQGHLLLDALKKVQFQGLTGIIQLDGAGYRSNFQLDVMELTQKGLSKVGIWDSRPDRNKQHFTWVRTQHETLKIQEEDLKNRTLRVSSKVSDPYLMEINGTFEGYGVDLLNLLAQSLSFKFNISKVLDNSYGNPDNTSKYGWNGVVGEILAGQADLGIGDMTITHDREKTLDFTMPFMNLGISILYRQPDKQPPSLFSFLAPFHYEVWIYMATAYLGVSLILFVLARIAPYEWQDPPPCSKDAGEILENQFSLVNSLWFAIGSLMAQGCDILP</sequence>
<dbReference type="Proteomes" id="UP000708208">
    <property type="component" value="Unassembled WGS sequence"/>
</dbReference>
<dbReference type="GO" id="GO:0045211">
    <property type="term" value="C:postsynaptic membrane"/>
    <property type="evidence" value="ECO:0007669"/>
    <property type="project" value="UniProtKB-SubCell"/>
</dbReference>
<dbReference type="SMART" id="SM00918">
    <property type="entry name" value="Lig_chan-Glu_bd"/>
    <property type="match status" value="1"/>
</dbReference>
<keyword evidence="11" id="KW-0628">Postsynaptic cell membrane</keyword>
<feature type="non-terminal residue" evidence="18">
    <location>
        <position position="1"/>
    </location>
</feature>
<keyword evidence="9" id="KW-0675">Receptor</keyword>
<dbReference type="PANTHER" id="PTHR18966">
    <property type="entry name" value="IONOTROPIC GLUTAMATE RECEPTOR"/>
    <property type="match status" value="1"/>
</dbReference>
<evidence type="ECO:0000313" key="19">
    <source>
        <dbReference type="Proteomes" id="UP000708208"/>
    </source>
</evidence>
<dbReference type="AlphaFoldDB" id="A0A8J2JBH0"/>
<comment type="subcellular location">
    <subcellularLocation>
        <location evidence="1">Membrane</location>
        <topology evidence="1">Multi-pass membrane protein</topology>
    </subcellularLocation>
    <subcellularLocation>
        <location evidence="14">Postsynaptic cell membrane</location>
    </subcellularLocation>
</comment>
<keyword evidence="8 15" id="KW-0472">Membrane</keyword>
<dbReference type="FunFam" id="3.40.190.10:FF:000024">
    <property type="entry name" value="Glutamate receptor, ionotropic, delta 1"/>
    <property type="match status" value="1"/>
</dbReference>
<evidence type="ECO:0000256" key="1">
    <source>
        <dbReference type="ARBA" id="ARBA00004141"/>
    </source>
</evidence>
<evidence type="ECO:0000256" key="12">
    <source>
        <dbReference type="ARBA" id="ARBA00023286"/>
    </source>
</evidence>
<evidence type="ECO:0000256" key="8">
    <source>
        <dbReference type="ARBA" id="ARBA00023136"/>
    </source>
</evidence>
<dbReference type="EMBL" id="CAJVCH010046065">
    <property type="protein sequence ID" value="CAG7717456.1"/>
    <property type="molecule type" value="Genomic_DNA"/>
</dbReference>
<dbReference type="InterPro" id="IPR001320">
    <property type="entry name" value="Iontro_rcpt_C"/>
</dbReference>
<comment type="similarity">
    <text evidence="2">Belongs to the glutamate-gated ion channel (TC 1.A.10.1) family.</text>
</comment>
<keyword evidence="12" id="KW-1071">Ligand-gated ion channel</keyword>
<keyword evidence="5 15" id="KW-1133">Transmembrane helix</keyword>
<feature type="domain" description="Ionotropic glutamate receptor L-glutamate and glycine-binding" evidence="17">
    <location>
        <begin position="138"/>
        <end position="196"/>
    </location>
</feature>
<keyword evidence="13" id="KW-0407">Ion channel</keyword>
<dbReference type="SMART" id="SM00079">
    <property type="entry name" value="PBPe"/>
    <property type="match status" value="1"/>
</dbReference>
<keyword evidence="7" id="KW-0406">Ion transport</keyword>
<keyword evidence="6" id="KW-0770">Synapse</keyword>
<name>A0A8J2JBH0_9HEXA</name>